<feature type="compositionally biased region" description="Basic and acidic residues" evidence="1">
    <location>
        <begin position="89"/>
        <end position="106"/>
    </location>
</feature>
<name>A0A183B3F6_9TREM</name>
<organism evidence="2">
    <name type="scientific">Echinostoma caproni</name>
    <dbReference type="NCBI Taxonomy" id="27848"/>
    <lineage>
        <taxon>Eukaryota</taxon>
        <taxon>Metazoa</taxon>
        <taxon>Spiralia</taxon>
        <taxon>Lophotrochozoa</taxon>
        <taxon>Platyhelminthes</taxon>
        <taxon>Trematoda</taxon>
        <taxon>Digenea</taxon>
        <taxon>Plagiorchiida</taxon>
        <taxon>Echinostomata</taxon>
        <taxon>Echinostomatoidea</taxon>
        <taxon>Echinostomatidae</taxon>
        <taxon>Echinostoma</taxon>
    </lineage>
</organism>
<evidence type="ECO:0000256" key="1">
    <source>
        <dbReference type="SAM" id="MobiDB-lite"/>
    </source>
</evidence>
<sequence length="209" mass="22881">LSNNCYCLFIFNDSGEAEILQLFQAKESRGSGKPLRIPVAGCRCTKGHLLAGQPNNKSTLYETSEAIATHYRVIRPKRQTNRSTGTESPTEHHLKDTAEPGESTDIRSDGTVLVSRATCRSLRHERTVVDSIRKGVECGLTLVTNEPGVSGSTKRSKSNAASATGDGEETFVSIWQPGDIIQCYVLVPEPRKIEWQFETKNVAVDEATA</sequence>
<dbReference type="WBParaSite" id="ECPE_0001378101-mRNA-1">
    <property type="protein sequence ID" value="ECPE_0001378101-mRNA-1"/>
    <property type="gene ID" value="ECPE_0001378101"/>
</dbReference>
<feature type="compositionally biased region" description="Polar residues" evidence="1">
    <location>
        <begin position="150"/>
        <end position="162"/>
    </location>
</feature>
<feature type="region of interest" description="Disordered" evidence="1">
    <location>
        <begin position="75"/>
        <end position="106"/>
    </location>
</feature>
<dbReference type="AlphaFoldDB" id="A0A183B3F6"/>
<protein>
    <submittedName>
        <fullName evidence="2">Ig-like domain-containing protein</fullName>
    </submittedName>
</protein>
<dbReference type="Gene3D" id="2.40.30.10">
    <property type="entry name" value="Translation factors"/>
    <property type="match status" value="1"/>
</dbReference>
<proteinExistence type="predicted"/>
<evidence type="ECO:0000313" key="2">
    <source>
        <dbReference type="WBParaSite" id="ECPE_0001378101-mRNA-1"/>
    </source>
</evidence>
<accession>A0A183B3F6</accession>
<feature type="region of interest" description="Disordered" evidence="1">
    <location>
        <begin position="147"/>
        <end position="166"/>
    </location>
</feature>
<reference evidence="2" key="1">
    <citation type="submission" date="2016-06" db="UniProtKB">
        <authorList>
            <consortium name="WormBaseParasite"/>
        </authorList>
    </citation>
    <scope>IDENTIFICATION</scope>
</reference>